<protein>
    <submittedName>
        <fullName evidence="3">C6 zinc finger domain containing protein</fullName>
    </submittedName>
</protein>
<feature type="domain" description="Xylanolytic transcriptional activator regulatory" evidence="2">
    <location>
        <begin position="140"/>
        <end position="215"/>
    </location>
</feature>
<name>A0AA38VTS5_9PEZI</name>
<proteinExistence type="predicted"/>
<dbReference type="GO" id="GO:0006351">
    <property type="term" value="P:DNA-templated transcription"/>
    <property type="evidence" value="ECO:0007669"/>
    <property type="project" value="InterPro"/>
</dbReference>
<dbReference type="EMBL" id="JANBVO010000015">
    <property type="protein sequence ID" value="KAJ9145079.1"/>
    <property type="molecule type" value="Genomic_DNA"/>
</dbReference>
<dbReference type="AlphaFoldDB" id="A0AA38VTS5"/>
<dbReference type="PANTHER" id="PTHR47425:SF2">
    <property type="entry name" value="FARB-RELATED"/>
    <property type="match status" value="1"/>
</dbReference>
<comment type="caution">
    <text evidence="3">The sequence shown here is derived from an EMBL/GenBank/DDBJ whole genome shotgun (WGS) entry which is preliminary data.</text>
</comment>
<dbReference type="Pfam" id="PF04082">
    <property type="entry name" value="Fungal_trans"/>
    <property type="match status" value="1"/>
</dbReference>
<evidence type="ECO:0000256" key="1">
    <source>
        <dbReference type="ARBA" id="ARBA00023242"/>
    </source>
</evidence>
<dbReference type="GO" id="GO:0008270">
    <property type="term" value="F:zinc ion binding"/>
    <property type="evidence" value="ECO:0007669"/>
    <property type="project" value="InterPro"/>
</dbReference>
<organism evidence="3 4">
    <name type="scientific">Pleurostoma richardsiae</name>
    <dbReference type="NCBI Taxonomy" id="41990"/>
    <lineage>
        <taxon>Eukaryota</taxon>
        <taxon>Fungi</taxon>
        <taxon>Dikarya</taxon>
        <taxon>Ascomycota</taxon>
        <taxon>Pezizomycotina</taxon>
        <taxon>Sordariomycetes</taxon>
        <taxon>Sordariomycetidae</taxon>
        <taxon>Calosphaeriales</taxon>
        <taxon>Pleurostomataceae</taxon>
        <taxon>Pleurostoma</taxon>
    </lineage>
</organism>
<dbReference type="PANTHER" id="PTHR47425">
    <property type="entry name" value="FARB-RELATED"/>
    <property type="match status" value="1"/>
</dbReference>
<keyword evidence="4" id="KW-1185">Reference proteome</keyword>
<dbReference type="CDD" id="cd12148">
    <property type="entry name" value="fungal_TF_MHR"/>
    <property type="match status" value="1"/>
</dbReference>
<evidence type="ECO:0000313" key="3">
    <source>
        <dbReference type="EMBL" id="KAJ9145079.1"/>
    </source>
</evidence>
<evidence type="ECO:0000259" key="2">
    <source>
        <dbReference type="SMART" id="SM00906"/>
    </source>
</evidence>
<dbReference type="Proteomes" id="UP001174694">
    <property type="component" value="Unassembled WGS sequence"/>
</dbReference>
<evidence type="ECO:0000313" key="4">
    <source>
        <dbReference type="Proteomes" id="UP001174694"/>
    </source>
</evidence>
<keyword evidence="1" id="KW-0539">Nucleus</keyword>
<sequence length="553" mass="62756">MWRLSPQDATCLEQRGGFHLPSRPALDEFIVQYFRHVHPIIPLLNELEFWTTYLGPNPPLPGQKRIPLFLLQAMLFISCPYVPASTLHSLGFCSVRNARADFYSRAKALFDIDFHRDDVTSAQGALMLTYHAVSNDDKTNTYWLSTAVHFARNAHADHYVNMEANPKGNSRGVLKRLWWCCILRDRIMALGLRRPLNIRPGDFDFTQPGLSESDFQDEIRNSRVYNAATKQVLVQLAVSLCELVVVLNEPLAILYPMGPGTKINEPRDIERKINTCLADLNWWYEKTTAKFHIPSHIFGVHESLILFTDMMYIYYHTAKVSLCNHKVLVSVTDSDLVGYQGDRQLEAQAELDESLRSITEYLMELERLGQIKYLPNTFVAFSALPFVWYILDAKLINDGSESEGARKDLKIYIDVMKGFRSLYESTDSVLQSIGKVINYIKLNELLQLPSSESIIGRGAHAPAAAMAQNVATRSGSSLVHLLAGKPRSYLRIALVVEYSLSRGRLPSENDFPKPLRLFRRNNNLSSVYNVFEDPTDAIIYDCLNRALEADNGV</sequence>
<gene>
    <name evidence="3" type="ORF">NKR23_g5703</name>
</gene>
<reference evidence="3" key="1">
    <citation type="submission" date="2022-07" db="EMBL/GenBank/DDBJ databases">
        <title>Fungi with potential for degradation of polypropylene.</title>
        <authorList>
            <person name="Gostincar C."/>
        </authorList>
    </citation>
    <scope>NUCLEOTIDE SEQUENCE</scope>
    <source>
        <strain evidence="3">EXF-13308</strain>
    </source>
</reference>
<dbReference type="InterPro" id="IPR052761">
    <property type="entry name" value="Fungal_Detox/Toxin_TFs"/>
</dbReference>
<dbReference type="SMART" id="SM00906">
    <property type="entry name" value="Fungal_trans"/>
    <property type="match status" value="1"/>
</dbReference>
<accession>A0AA38VTS5</accession>
<dbReference type="GO" id="GO:0003677">
    <property type="term" value="F:DNA binding"/>
    <property type="evidence" value="ECO:0007669"/>
    <property type="project" value="InterPro"/>
</dbReference>
<dbReference type="InterPro" id="IPR007219">
    <property type="entry name" value="XnlR_reg_dom"/>
</dbReference>